<dbReference type="PANTHER" id="PTHR43579">
    <property type="match status" value="1"/>
</dbReference>
<dbReference type="GO" id="GO:0046872">
    <property type="term" value="F:metal ion binding"/>
    <property type="evidence" value="ECO:0007669"/>
    <property type="project" value="UniProtKB-UniRule"/>
</dbReference>
<dbReference type="InterPro" id="IPR027268">
    <property type="entry name" value="Peptidase_M4/M1_CTD_sf"/>
</dbReference>
<comment type="subcellular location">
    <subcellularLocation>
        <location evidence="8">Secreted</location>
    </subcellularLocation>
</comment>
<dbReference type="Pfam" id="PF02868">
    <property type="entry name" value="Peptidase_M4_C"/>
    <property type="match status" value="1"/>
</dbReference>
<dbReference type="Gene3D" id="1.10.390.10">
    <property type="entry name" value="Neutral Protease Domain 2"/>
    <property type="match status" value="1"/>
</dbReference>
<dbReference type="Proteomes" id="UP000273140">
    <property type="component" value="Unassembled WGS sequence"/>
</dbReference>
<comment type="similarity">
    <text evidence="1 8">Belongs to the peptidase M4 family.</text>
</comment>
<accession>A0A3M4K5U9</accession>
<keyword evidence="2 8" id="KW-0645">Protease</keyword>
<organism evidence="11 12">
    <name type="scientific">Pseudomonas syringae pv. actinidiae</name>
    <dbReference type="NCBI Taxonomy" id="103796"/>
    <lineage>
        <taxon>Bacteria</taxon>
        <taxon>Pseudomonadati</taxon>
        <taxon>Pseudomonadota</taxon>
        <taxon>Gammaproteobacteria</taxon>
        <taxon>Pseudomonadales</taxon>
        <taxon>Pseudomonadaceae</taxon>
        <taxon>Pseudomonas</taxon>
        <taxon>Pseudomonas syringae</taxon>
    </lineage>
</organism>
<reference evidence="11 12" key="1">
    <citation type="submission" date="2018-08" db="EMBL/GenBank/DDBJ databases">
        <title>Recombination of ecologically and evolutionarily significant loci maintains genetic cohesion in the Pseudomonas syringae species complex.</title>
        <authorList>
            <person name="Dillon M."/>
            <person name="Thakur S."/>
            <person name="Almeida R.N.D."/>
            <person name="Weir B.S."/>
            <person name="Guttman D.S."/>
        </authorList>
    </citation>
    <scope>NUCLEOTIDE SEQUENCE [LARGE SCALE GENOMIC DNA]</scope>
    <source>
        <strain evidence="11 12">ICMP 19074</strain>
    </source>
</reference>
<keyword evidence="8" id="KW-0964">Secreted</keyword>
<keyword evidence="5 8" id="KW-0862">Zinc</keyword>
<evidence type="ECO:0000256" key="6">
    <source>
        <dbReference type="ARBA" id="ARBA00023049"/>
    </source>
</evidence>
<dbReference type="CDD" id="cd09597">
    <property type="entry name" value="M4_TLP"/>
    <property type="match status" value="1"/>
</dbReference>
<dbReference type="AlphaFoldDB" id="A0A3M4K5U9"/>
<comment type="caution">
    <text evidence="11">The sequence shown here is derived from an EMBL/GenBank/DDBJ whole genome shotgun (WGS) entry which is preliminary data.</text>
</comment>
<dbReference type="GO" id="GO:0006508">
    <property type="term" value="P:proteolysis"/>
    <property type="evidence" value="ECO:0007669"/>
    <property type="project" value="UniProtKB-KW"/>
</dbReference>
<dbReference type="InterPro" id="IPR001570">
    <property type="entry name" value="Peptidase_M4_C_domain"/>
</dbReference>
<evidence type="ECO:0000313" key="12">
    <source>
        <dbReference type="Proteomes" id="UP000273140"/>
    </source>
</evidence>
<protein>
    <recommendedName>
        <fullName evidence="8">Neutral metalloproteinase</fullName>
        <ecNumber evidence="8">3.4.24.-</ecNumber>
    </recommendedName>
</protein>
<evidence type="ECO:0000259" key="9">
    <source>
        <dbReference type="Pfam" id="PF01447"/>
    </source>
</evidence>
<feature type="active site" evidence="7">
    <location>
        <position position="236"/>
    </location>
</feature>
<feature type="active site" description="Proton donor" evidence="7">
    <location>
        <position position="338"/>
    </location>
</feature>
<dbReference type="EMBL" id="RBRB01000409">
    <property type="protein sequence ID" value="RMQ24414.1"/>
    <property type="molecule type" value="Genomic_DNA"/>
</dbReference>
<keyword evidence="4 8" id="KW-0378">Hydrolase</keyword>
<evidence type="ECO:0000256" key="3">
    <source>
        <dbReference type="ARBA" id="ARBA00022723"/>
    </source>
</evidence>
<dbReference type="PRINTS" id="PR00730">
    <property type="entry name" value="THERMOLYSIN"/>
</dbReference>
<proteinExistence type="inferred from homology"/>
<dbReference type="EC" id="3.4.24.-" evidence="8"/>
<dbReference type="PANTHER" id="PTHR43579:SF1">
    <property type="entry name" value="NEUTRAL METALLOPROTEINASE"/>
    <property type="match status" value="1"/>
</dbReference>
<comment type="cofactor">
    <cofactor evidence="8">
        <name>Zn(2+)</name>
        <dbReference type="ChEBI" id="CHEBI:29105"/>
    </cofactor>
</comment>
<sequence>MLPQLRQYGPVEQRGRLYGDRRSCNQIFRCTLTLHTVSKHCDHVDRWLAVIGALVQEFIMCDDRNPLHCFIPPYMLERMAQSPKNLVSARAIANLTSSSAFLASRLSARAMPSMHAIKSPDGKKHRAIHDAKGTDDLPGVIVRKEGQAATGDKATDEAYDGSGDVYDFYAQLFERNSLDDNGMSLVSTVHVAEVDFNGDHVPLSNAYWNGSQMAYGDGDDLVFKRFTGSLEVIGHELTHGVQSFTSNLDYKGQSGALNEHFADVFGMLVRQWKQGTSAAESDWVVGKELLVPAPTRRGIRDMERPGTAYANDPDLGDDPQPATMADLYKGAKDRGGVHINSGIPNRAFVLVAKALGGNAWEVAGRIWYETMLALKSDSQFVDCAKTSIKIAGDSRFGAKAKKAVQAAWKEVGVKV</sequence>
<evidence type="ECO:0000259" key="10">
    <source>
        <dbReference type="Pfam" id="PF02868"/>
    </source>
</evidence>
<keyword evidence="3" id="KW-0479">Metal-binding</keyword>
<dbReference type="InterPro" id="IPR023612">
    <property type="entry name" value="Peptidase_M4"/>
</dbReference>
<feature type="domain" description="Peptidase M4 C-terminal" evidence="10">
    <location>
        <begin position="246"/>
        <end position="413"/>
    </location>
</feature>
<dbReference type="InterPro" id="IPR013856">
    <property type="entry name" value="Peptidase_M4_domain"/>
</dbReference>
<comment type="function">
    <text evidence="8">Extracellular zinc metalloprotease.</text>
</comment>
<evidence type="ECO:0000256" key="7">
    <source>
        <dbReference type="PIRSR" id="PIRSR623612-1"/>
    </source>
</evidence>
<feature type="domain" description="Peptidase M4" evidence="9">
    <location>
        <begin position="130"/>
        <end position="241"/>
    </location>
</feature>
<keyword evidence="6 8" id="KW-0482">Metalloprotease</keyword>
<name>A0A3M4K5U9_PSESF</name>
<dbReference type="GO" id="GO:0004222">
    <property type="term" value="F:metalloendopeptidase activity"/>
    <property type="evidence" value="ECO:0007669"/>
    <property type="project" value="UniProtKB-UniRule"/>
</dbReference>
<evidence type="ECO:0000256" key="2">
    <source>
        <dbReference type="ARBA" id="ARBA00022670"/>
    </source>
</evidence>
<evidence type="ECO:0000256" key="5">
    <source>
        <dbReference type="ARBA" id="ARBA00022833"/>
    </source>
</evidence>
<dbReference type="GO" id="GO:0005576">
    <property type="term" value="C:extracellular region"/>
    <property type="evidence" value="ECO:0007669"/>
    <property type="project" value="UniProtKB-SubCell"/>
</dbReference>
<dbReference type="Gene3D" id="3.10.170.10">
    <property type="match status" value="1"/>
</dbReference>
<gene>
    <name evidence="11" type="ORF">ALQ07_04266</name>
</gene>
<evidence type="ECO:0000256" key="1">
    <source>
        <dbReference type="ARBA" id="ARBA00009388"/>
    </source>
</evidence>
<dbReference type="InterPro" id="IPR052759">
    <property type="entry name" value="Metalloprotease_M4"/>
</dbReference>
<evidence type="ECO:0000256" key="8">
    <source>
        <dbReference type="RuleBase" id="RU366073"/>
    </source>
</evidence>
<dbReference type="SUPFAM" id="SSF55486">
    <property type="entry name" value="Metalloproteases ('zincins'), catalytic domain"/>
    <property type="match status" value="1"/>
</dbReference>
<evidence type="ECO:0000313" key="11">
    <source>
        <dbReference type="EMBL" id="RMQ24414.1"/>
    </source>
</evidence>
<dbReference type="Pfam" id="PF01447">
    <property type="entry name" value="Peptidase_M4"/>
    <property type="match status" value="1"/>
</dbReference>
<evidence type="ECO:0000256" key="4">
    <source>
        <dbReference type="ARBA" id="ARBA00022801"/>
    </source>
</evidence>